<keyword evidence="1" id="KW-0732">Signal</keyword>
<name>A0AAD9F2G3_DISEL</name>
<feature type="chain" id="PRO_5041910108" evidence="1">
    <location>
        <begin position="26"/>
        <end position="111"/>
    </location>
</feature>
<comment type="caution">
    <text evidence="2">The sequence shown here is derived from an EMBL/GenBank/DDBJ whole genome shotgun (WGS) entry which is preliminary data.</text>
</comment>
<evidence type="ECO:0000313" key="2">
    <source>
        <dbReference type="EMBL" id="KAK1890298.1"/>
    </source>
</evidence>
<evidence type="ECO:0000313" key="3">
    <source>
        <dbReference type="Proteomes" id="UP001228049"/>
    </source>
</evidence>
<proteinExistence type="predicted"/>
<sequence>MSRIIGVTFLLIILVDNFSSTASHAGLHVSKVHIRKCRCRVSTNEKIKCRSPLFPTNHKEKQNPIKCLCSKTNQQVSSLKGSLHHTASWISNLHDMNQWNYVEITGEKTLS</sequence>
<organism evidence="2 3">
    <name type="scientific">Dissostichus eleginoides</name>
    <name type="common">Patagonian toothfish</name>
    <name type="synonym">Dissostichus amissus</name>
    <dbReference type="NCBI Taxonomy" id="100907"/>
    <lineage>
        <taxon>Eukaryota</taxon>
        <taxon>Metazoa</taxon>
        <taxon>Chordata</taxon>
        <taxon>Craniata</taxon>
        <taxon>Vertebrata</taxon>
        <taxon>Euteleostomi</taxon>
        <taxon>Actinopterygii</taxon>
        <taxon>Neopterygii</taxon>
        <taxon>Teleostei</taxon>
        <taxon>Neoteleostei</taxon>
        <taxon>Acanthomorphata</taxon>
        <taxon>Eupercaria</taxon>
        <taxon>Perciformes</taxon>
        <taxon>Notothenioidei</taxon>
        <taxon>Nototheniidae</taxon>
        <taxon>Dissostichus</taxon>
    </lineage>
</organism>
<reference evidence="2" key="1">
    <citation type="submission" date="2023-04" db="EMBL/GenBank/DDBJ databases">
        <title>Chromosome-level genome of Chaenocephalus aceratus.</title>
        <authorList>
            <person name="Park H."/>
        </authorList>
    </citation>
    <scope>NUCLEOTIDE SEQUENCE</scope>
    <source>
        <strain evidence="2">DE</strain>
        <tissue evidence="2">Muscle</tissue>
    </source>
</reference>
<gene>
    <name evidence="2" type="ORF">KUDE01_014969</name>
</gene>
<protein>
    <submittedName>
        <fullName evidence="2">Neuraminidase</fullName>
    </submittedName>
</protein>
<evidence type="ECO:0000256" key="1">
    <source>
        <dbReference type="SAM" id="SignalP"/>
    </source>
</evidence>
<dbReference type="AlphaFoldDB" id="A0AAD9F2G3"/>
<accession>A0AAD9F2G3</accession>
<keyword evidence="3" id="KW-1185">Reference proteome</keyword>
<dbReference type="EMBL" id="JASDAP010000016">
    <property type="protein sequence ID" value="KAK1890298.1"/>
    <property type="molecule type" value="Genomic_DNA"/>
</dbReference>
<dbReference type="Proteomes" id="UP001228049">
    <property type="component" value="Unassembled WGS sequence"/>
</dbReference>
<feature type="signal peptide" evidence="1">
    <location>
        <begin position="1"/>
        <end position="25"/>
    </location>
</feature>